<dbReference type="InterPro" id="IPR023375">
    <property type="entry name" value="ADC_dom_sf"/>
</dbReference>
<evidence type="ECO:0008006" key="3">
    <source>
        <dbReference type="Google" id="ProtNLM"/>
    </source>
</evidence>
<protein>
    <recommendedName>
        <fullName evidence="3">DUF2071 domain-containing protein</fullName>
    </recommendedName>
</protein>
<dbReference type="SUPFAM" id="SSF160104">
    <property type="entry name" value="Acetoacetate decarboxylase-like"/>
    <property type="match status" value="1"/>
</dbReference>
<comment type="caution">
    <text evidence="1">The sequence shown here is derived from an EMBL/GenBank/DDBJ whole genome shotgun (WGS) entry which is preliminary data.</text>
</comment>
<sequence>MEAEPITPTSPRDAGRTVFTQRWEELTFLHWAVRPEQVAPHLPPGTRPDTFEGRTYVGLIPFWMQGIGLGRGPGLPYVGSFHETNVRLYSVDEQGRRGVVFVSLDASRLAPVLAARWGPGLPYLWSRMDRRRSGERVTYTCSRRWPGPRGARSRISVRVGPPIEAGPLEHFLTARWGLHLPDRGGRTRYWPNEHPAWPLHDATVDEVDDELLAVAGFADLAARAPDHAMFSPGVDVVFGPRNPALQP</sequence>
<proteinExistence type="predicted"/>
<organism evidence="1 2">
    <name type="scientific">Nocardioides currus</name>
    <dbReference type="NCBI Taxonomy" id="2133958"/>
    <lineage>
        <taxon>Bacteria</taxon>
        <taxon>Bacillati</taxon>
        <taxon>Actinomycetota</taxon>
        <taxon>Actinomycetes</taxon>
        <taxon>Propionibacteriales</taxon>
        <taxon>Nocardioidaceae</taxon>
        <taxon>Nocardioides</taxon>
    </lineage>
</organism>
<dbReference type="InterPro" id="IPR018644">
    <property type="entry name" value="DUF2071"/>
</dbReference>
<dbReference type="EMBL" id="PYXZ01000002">
    <property type="protein sequence ID" value="PUA82137.1"/>
    <property type="molecule type" value="Genomic_DNA"/>
</dbReference>
<evidence type="ECO:0000313" key="1">
    <source>
        <dbReference type="EMBL" id="PUA82137.1"/>
    </source>
</evidence>
<reference evidence="1 2" key="1">
    <citation type="submission" date="2018-03" db="EMBL/GenBank/DDBJ databases">
        <authorList>
            <person name="Keele B.F."/>
        </authorList>
    </citation>
    <scope>NUCLEOTIDE SEQUENCE [LARGE SCALE GENOMIC DNA]</scope>
    <source>
        <strain evidence="1 2">IB-3</strain>
    </source>
</reference>
<dbReference type="PANTHER" id="PTHR39186:SF1">
    <property type="entry name" value="DUF2071 DOMAIN-CONTAINING PROTEIN"/>
    <property type="match status" value="1"/>
</dbReference>
<evidence type="ECO:0000313" key="2">
    <source>
        <dbReference type="Proteomes" id="UP000244867"/>
    </source>
</evidence>
<dbReference type="OrthoDB" id="150993at2"/>
<gene>
    <name evidence="1" type="ORF">C7S10_07035</name>
</gene>
<keyword evidence="2" id="KW-1185">Reference proteome</keyword>
<dbReference type="Pfam" id="PF09844">
    <property type="entry name" value="DUF2071"/>
    <property type="match status" value="1"/>
</dbReference>
<dbReference type="Proteomes" id="UP000244867">
    <property type="component" value="Unassembled WGS sequence"/>
</dbReference>
<dbReference type="AlphaFoldDB" id="A0A2R7Z0J1"/>
<name>A0A2R7Z0J1_9ACTN</name>
<dbReference type="Gene3D" id="2.40.400.10">
    <property type="entry name" value="Acetoacetate decarboxylase-like"/>
    <property type="match status" value="1"/>
</dbReference>
<dbReference type="PANTHER" id="PTHR39186">
    <property type="entry name" value="DUF2071 FAMILY PROTEIN"/>
    <property type="match status" value="1"/>
</dbReference>
<accession>A0A2R7Z0J1</accession>